<keyword evidence="1" id="KW-0472">Membrane</keyword>
<dbReference type="GeneID" id="93648370"/>
<feature type="transmembrane region" description="Helical" evidence="1">
    <location>
        <begin position="92"/>
        <end position="109"/>
    </location>
</feature>
<evidence type="ECO:0000256" key="1">
    <source>
        <dbReference type="SAM" id="Phobius"/>
    </source>
</evidence>
<dbReference type="VEuPathDB" id="MicrosporidiaDB:NEDG_02020"/>
<dbReference type="RefSeq" id="XP_067544735.1">
    <property type="nucleotide sequence ID" value="XM_067689438.1"/>
</dbReference>
<keyword evidence="3" id="KW-1185">Reference proteome</keyword>
<keyword evidence="1" id="KW-1133">Transmembrane helix</keyword>
<organism evidence="2 3">
    <name type="scientific">Nematocida displodere</name>
    <dbReference type="NCBI Taxonomy" id="1805483"/>
    <lineage>
        <taxon>Eukaryota</taxon>
        <taxon>Fungi</taxon>
        <taxon>Fungi incertae sedis</taxon>
        <taxon>Microsporidia</taxon>
        <taxon>Nematocida</taxon>
    </lineage>
</organism>
<evidence type="ECO:0000313" key="3">
    <source>
        <dbReference type="Proteomes" id="UP000185944"/>
    </source>
</evidence>
<gene>
    <name evidence="2" type="ORF">NEDG_02020</name>
</gene>
<accession>A0A177EF51</accession>
<evidence type="ECO:0000313" key="2">
    <source>
        <dbReference type="EMBL" id="OAG30478.1"/>
    </source>
</evidence>
<dbReference type="AlphaFoldDB" id="A0A177EF51"/>
<dbReference type="EMBL" id="LTDL01000028">
    <property type="protein sequence ID" value="OAG30478.1"/>
    <property type="molecule type" value="Genomic_DNA"/>
</dbReference>
<protein>
    <submittedName>
        <fullName evidence="2">Uncharacterized protein</fullName>
    </submittedName>
</protein>
<proteinExistence type="predicted"/>
<comment type="caution">
    <text evidence="2">The sequence shown here is derived from an EMBL/GenBank/DDBJ whole genome shotgun (WGS) entry which is preliminary data.</text>
</comment>
<reference evidence="2 3" key="1">
    <citation type="submission" date="2016-02" db="EMBL/GenBank/DDBJ databases">
        <title>Discovery of a natural microsporidian pathogen with a broad tissue tropism in Caenorhabditis elegans.</title>
        <authorList>
            <person name="Luallen R.J."/>
            <person name="Reinke A.W."/>
            <person name="Tong L."/>
            <person name="Botts M.R."/>
            <person name="Felix M.-A."/>
            <person name="Troemel E.R."/>
        </authorList>
    </citation>
    <scope>NUCLEOTIDE SEQUENCE [LARGE SCALE GENOMIC DNA]</scope>
    <source>
        <strain evidence="2 3">JUm2807</strain>
    </source>
</reference>
<sequence length="119" mass="13192">MDNYVVVELDSLDCSPLASSVANTCTCYSPGTSRQRCLLHEAKTRPTRTSTTQTPLSIYIAEKNAREASIAQASPKTCKHRCFSFYLDNIEVLHMAIILLVVLGIYLISPDVNRVSVRV</sequence>
<keyword evidence="1" id="KW-0812">Transmembrane</keyword>
<dbReference type="Proteomes" id="UP000185944">
    <property type="component" value="Unassembled WGS sequence"/>
</dbReference>
<name>A0A177EF51_9MICR</name>